<sequence>MTSTLPSSSTFPRKFSLDVEAVVIGRGKERTKTVFLFKCLERNPPSLPRCAIKRYLNISDAYEVCLRVLRQGAGTLVRPTLVRFLEIVDSLRAASYVSALSKECSNTQEDPILQCALELRSIGDRATMIVKLNVLLLNGQNNQDSTYTDSLNKHKTNPKNK</sequence>
<dbReference type="AlphaFoldDB" id="A0A8T2PXV7"/>
<protein>
    <submittedName>
        <fullName evidence="1">Uncharacterized protein</fullName>
    </submittedName>
</protein>
<evidence type="ECO:0000313" key="1">
    <source>
        <dbReference type="EMBL" id="KAG9356144.1"/>
    </source>
</evidence>
<comment type="caution">
    <text evidence="1">The sequence shown here is derived from an EMBL/GenBank/DDBJ whole genome shotgun (WGS) entry which is preliminary data.</text>
</comment>
<accession>A0A8T2PXV7</accession>
<gene>
    <name evidence="1" type="ORF">JZ751_000988</name>
</gene>
<reference evidence="1" key="1">
    <citation type="thesis" date="2021" institute="BYU ScholarsArchive" country="Provo, UT, USA">
        <title>Applications of and Algorithms for Genome Assembly and Genomic Analyses with an Emphasis on Marine Teleosts.</title>
        <authorList>
            <person name="Pickett B.D."/>
        </authorList>
    </citation>
    <scope>NUCLEOTIDE SEQUENCE</scope>
    <source>
        <strain evidence="1">HI-2016</strain>
    </source>
</reference>
<name>A0A8T2PXV7_9TELE</name>
<dbReference type="EMBL" id="JAFBMS010000001">
    <property type="protein sequence ID" value="KAG9356144.1"/>
    <property type="molecule type" value="Genomic_DNA"/>
</dbReference>
<dbReference type="Proteomes" id="UP000824540">
    <property type="component" value="Unassembled WGS sequence"/>
</dbReference>
<proteinExistence type="predicted"/>
<keyword evidence="2" id="KW-1185">Reference proteome</keyword>
<evidence type="ECO:0000313" key="2">
    <source>
        <dbReference type="Proteomes" id="UP000824540"/>
    </source>
</evidence>
<organism evidence="1 2">
    <name type="scientific">Albula glossodonta</name>
    <name type="common">roundjaw bonefish</name>
    <dbReference type="NCBI Taxonomy" id="121402"/>
    <lineage>
        <taxon>Eukaryota</taxon>
        <taxon>Metazoa</taxon>
        <taxon>Chordata</taxon>
        <taxon>Craniata</taxon>
        <taxon>Vertebrata</taxon>
        <taxon>Euteleostomi</taxon>
        <taxon>Actinopterygii</taxon>
        <taxon>Neopterygii</taxon>
        <taxon>Teleostei</taxon>
        <taxon>Albuliformes</taxon>
        <taxon>Albulidae</taxon>
        <taxon>Albula</taxon>
    </lineage>
</organism>